<accession>A0A507QLU9</accession>
<dbReference type="Pfam" id="PF03901">
    <property type="entry name" value="Glyco_transf_22"/>
    <property type="match status" value="1"/>
</dbReference>
<evidence type="ECO:0000256" key="6">
    <source>
        <dbReference type="ARBA" id="ARBA00022692"/>
    </source>
</evidence>
<keyword evidence="3" id="KW-0337">GPI-anchor biosynthesis</keyword>
<name>A0A507QLU9_MONPU</name>
<dbReference type="AlphaFoldDB" id="A0A507QLU9"/>
<feature type="transmembrane region" description="Helical" evidence="11">
    <location>
        <begin position="214"/>
        <end position="239"/>
    </location>
</feature>
<sequence>MSYFGCLSNVETNLLAFALNPGLFRVVSELSAPGREFPRPRGRIFSYPSKLTWEFTDPHPIRSVFPLWPVCVVPMNLLKWFYDETGAGKPPPAQIYYTLRGVMFLLSFVLEDWAIHELVPLPHHRTATVVLVASSYVTWTYQTHTFTNSLETLLVAWGLVLVRRIVDGRKHSSFFSSIVLSLIVVTGTFNRITFPAFLLLPGLQLLPHFWLKPASFFSLVGFGIFFASIAIISDTAFFASPYSISDALRSPIITPINNLIYNSNPANLALHGLHSRYQHFLVNLPQLLGPAFVAMVLSFFKSPLAIPPWLRNMRFVSAISATFILSIFPHQEARFLIPAVPLLLSCIRLPRSRVVLASWVIFNATMGLLMGVYHQGGVVPTQIAIPTIVSESAVKLPTNVSTDSAGLSATVFWWKTYSPPTWLLGDTGPSLEIETVNLMGMPGLNMIAELDKAAVPCPRLVDNSSDSATAEEPLENSLFLVAPLSASFLDQYVVSQSSPDSPSDDLQLHELWSYKNHLNLDDLDFETDGIFPTLKRVFGRRGLGVWAVKRVGCN</sequence>
<keyword evidence="7 11" id="KW-0256">Endoplasmic reticulum</keyword>
<comment type="caution">
    <text evidence="11">Lacks conserved residue(s) required for the propagation of feature annotation.</text>
</comment>
<protein>
    <recommendedName>
        <fullName evidence="11">Mannosyltransferase</fullName>
        <ecNumber evidence="11">2.4.1.-</ecNumber>
    </recommendedName>
</protein>
<dbReference type="PANTHER" id="PTHR22760:SF3">
    <property type="entry name" value="GPI MANNOSYLTRANSFERASE 4"/>
    <property type="match status" value="1"/>
</dbReference>
<evidence type="ECO:0000256" key="2">
    <source>
        <dbReference type="ARBA" id="ARBA00004687"/>
    </source>
</evidence>
<comment type="subcellular location">
    <subcellularLocation>
        <location evidence="1 11">Endoplasmic reticulum membrane</location>
        <topology evidence="1 11">Multi-pass membrane protein</topology>
    </subcellularLocation>
</comment>
<comment type="similarity">
    <text evidence="10">Belongs to the glycosyltransferase 22 family. PIGZ subfamily.</text>
</comment>
<evidence type="ECO:0000256" key="11">
    <source>
        <dbReference type="RuleBase" id="RU363075"/>
    </source>
</evidence>
<evidence type="ECO:0000256" key="9">
    <source>
        <dbReference type="ARBA" id="ARBA00023136"/>
    </source>
</evidence>
<proteinExistence type="inferred from homology"/>
<evidence type="ECO:0000256" key="3">
    <source>
        <dbReference type="ARBA" id="ARBA00022502"/>
    </source>
</evidence>
<keyword evidence="9 11" id="KW-0472">Membrane</keyword>
<gene>
    <name evidence="12" type="primary">SMP3</name>
    <name evidence="12" type="ORF">MPDQ_003178</name>
</gene>
<comment type="pathway">
    <text evidence="2">Glycolipid biosynthesis; glycosylphosphatidylinositol-anchor biosynthesis.</text>
</comment>
<feature type="transmembrane region" description="Helical" evidence="11">
    <location>
        <begin position="354"/>
        <end position="373"/>
    </location>
</feature>
<evidence type="ECO:0000313" key="12">
    <source>
        <dbReference type="EMBL" id="TQB68611.1"/>
    </source>
</evidence>
<evidence type="ECO:0000256" key="1">
    <source>
        <dbReference type="ARBA" id="ARBA00004477"/>
    </source>
</evidence>
<keyword evidence="8 11" id="KW-1133">Transmembrane helix</keyword>
<keyword evidence="4 11" id="KW-0328">Glycosyltransferase</keyword>
<comment type="caution">
    <text evidence="12">The sequence shown here is derived from an EMBL/GenBank/DDBJ whole genome shotgun (WGS) entry which is preliminary data.</text>
</comment>
<dbReference type="PANTHER" id="PTHR22760">
    <property type="entry name" value="GLYCOSYLTRANSFERASE"/>
    <property type="match status" value="1"/>
</dbReference>
<organism evidence="12 13">
    <name type="scientific">Monascus purpureus</name>
    <name type="common">Red mold</name>
    <name type="synonym">Monascus anka</name>
    <dbReference type="NCBI Taxonomy" id="5098"/>
    <lineage>
        <taxon>Eukaryota</taxon>
        <taxon>Fungi</taxon>
        <taxon>Dikarya</taxon>
        <taxon>Ascomycota</taxon>
        <taxon>Pezizomycotina</taxon>
        <taxon>Eurotiomycetes</taxon>
        <taxon>Eurotiomycetidae</taxon>
        <taxon>Eurotiales</taxon>
        <taxon>Aspergillaceae</taxon>
        <taxon>Monascus</taxon>
    </lineage>
</organism>
<evidence type="ECO:0000256" key="8">
    <source>
        <dbReference type="ARBA" id="ARBA00022989"/>
    </source>
</evidence>
<dbReference type="Proteomes" id="UP000319663">
    <property type="component" value="Unassembled WGS sequence"/>
</dbReference>
<dbReference type="GO" id="GO:0000026">
    <property type="term" value="F:alpha-1,2-mannosyltransferase activity"/>
    <property type="evidence" value="ECO:0007669"/>
    <property type="project" value="TreeGrafter"/>
</dbReference>
<dbReference type="GO" id="GO:0006506">
    <property type="term" value="P:GPI anchor biosynthetic process"/>
    <property type="evidence" value="ECO:0007669"/>
    <property type="project" value="UniProtKB-KW"/>
</dbReference>
<dbReference type="EMBL" id="VIFY01000203">
    <property type="protein sequence ID" value="TQB68611.1"/>
    <property type="molecule type" value="Genomic_DNA"/>
</dbReference>
<evidence type="ECO:0000256" key="10">
    <source>
        <dbReference type="ARBA" id="ARBA00038466"/>
    </source>
</evidence>
<dbReference type="STRING" id="5098.A0A507QLU9"/>
<feature type="transmembrane region" description="Helical" evidence="11">
    <location>
        <begin position="173"/>
        <end position="194"/>
    </location>
</feature>
<evidence type="ECO:0000256" key="4">
    <source>
        <dbReference type="ARBA" id="ARBA00022676"/>
    </source>
</evidence>
<reference evidence="12 13" key="1">
    <citation type="submission" date="2019-06" db="EMBL/GenBank/DDBJ databases">
        <title>Wine fermentation using esterase from Monascus purpureus.</title>
        <authorList>
            <person name="Geng C."/>
            <person name="Zhang Y."/>
        </authorList>
    </citation>
    <scope>NUCLEOTIDE SEQUENCE [LARGE SCALE GENOMIC DNA]</scope>
    <source>
        <strain evidence="12">HQ1</strain>
    </source>
</reference>
<keyword evidence="13" id="KW-1185">Reference proteome</keyword>
<dbReference type="GO" id="GO:0005789">
    <property type="term" value="C:endoplasmic reticulum membrane"/>
    <property type="evidence" value="ECO:0007669"/>
    <property type="project" value="UniProtKB-SubCell"/>
</dbReference>
<evidence type="ECO:0000256" key="5">
    <source>
        <dbReference type="ARBA" id="ARBA00022679"/>
    </source>
</evidence>
<dbReference type="InterPro" id="IPR005599">
    <property type="entry name" value="GPI_mannosylTrfase"/>
</dbReference>
<evidence type="ECO:0000313" key="13">
    <source>
        <dbReference type="Proteomes" id="UP000319663"/>
    </source>
</evidence>
<dbReference type="EC" id="2.4.1.-" evidence="11"/>
<evidence type="ECO:0000256" key="7">
    <source>
        <dbReference type="ARBA" id="ARBA00022824"/>
    </source>
</evidence>
<keyword evidence="6 11" id="KW-0812">Transmembrane</keyword>
<keyword evidence="5 12" id="KW-0808">Transferase</keyword>